<dbReference type="GO" id="GO:0043565">
    <property type="term" value="F:sequence-specific DNA binding"/>
    <property type="evidence" value="ECO:0007669"/>
    <property type="project" value="InterPro"/>
</dbReference>
<dbReference type="STRING" id="53463.SAMN05444389_1197"/>
<dbReference type="EMBL" id="FRCK01000019">
    <property type="protein sequence ID" value="SHM61351.1"/>
    <property type="molecule type" value="Genomic_DNA"/>
</dbReference>
<sequence>MTRPAPLPQKRLRIGFLLADRFTLSAFANFVDVLRLAADEADNSRPILCDWSVLSHDQSPIRSSCGIRVQPDTRLRNSGGYDYLVVVGGLIGDYRPISDEALDYIRTAAAAGVPLIGLCTGVFILQEAGLLQGYRCCVSWFHHQDFLDRFDTETPVSDQIFVIDRDRMTCSGGHGAAHLAAFLVQRHIGQSAAIKSLNIMMIDDALSGERPQPGQQLAQRAADPLVKRAVLRMQQNIEMPKTIDDLARELAVPRRTLERRFRADLKRSPRQVYLELRIDKALRRLRSSSDSLTSVALACGFCDAPHLARTMKAELGLTPTEYRRAQSGHADGQYATGVLIPPPAQAGAGKPLASGETDPPAAG</sequence>
<dbReference type="AlphaFoldDB" id="A0A1M7K838"/>
<dbReference type="InterPro" id="IPR052158">
    <property type="entry name" value="INH-QAR"/>
</dbReference>
<dbReference type="Pfam" id="PF01965">
    <property type="entry name" value="DJ-1_PfpI"/>
    <property type="match status" value="1"/>
</dbReference>
<keyword evidence="6" id="KW-1185">Reference proteome</keyword>
<gene>
    <name evidence="5" type="ORF">SAMN05444389_1197</name>
</gene>
<feature type="region of interest" description="Disordered" evidence="3">
    <location>
        <begin position="333"/>
        <end position="363"/>
    </location>
</feature>
<dbReference type="PANTHER" id="PTHR43130:SF3">
    <property type="entry name" value="HTH-TYPE TRANSCRIPTIONAL REGULATOR RV1931C"/>
    <property type="match status" value="1"/>
</dbReference>
<organism evidence="5 6">
    <name type="scientific">Paracoccus solventivorans</name>
    <dbReference type="NCBI Taxonomy" id="53463"/>
    <lineage>
        <taxon>Bacteria</taxon>
        <taxon>Pseudomonadati</taxon>
        <taxon>Pseudomonadota</taxon>
        <taxon>Alphaproteobacteria</taxon>
        <taxon>Rhodobacterales</taxon>
        <taxon>Paracoccaceae</taxon>
        <taxon>Paracoccus</taxon>
    </lineage>
</organism>
<protein>
    <submittedName>
        <fullName evidence="5">Transcriptional regulator, AraC family with amidase-like domain</fullName>
    </submittedName>
</protein>
<dbReference type="InterPro" id="IPR029062">
    <property type="entry name" value="Class_I_gatase-like"/>
</dbReference>
<dbReference type="RefSeq" id="WP_143159768.1">
    <property type="nucleotide sequence ID" value="NZ_FRCK01000019.1"/>
</dbReference>
<dbReference type="OrthoDB" id="9793400at2"/>
<dbReference type="Pfam" id="PF12833">
    <property type="entry name" value="HTH_18"/>
    <property type="match status" value="1"/>
</dbReference>
<evidence type="ECO:0000313" key="5">
    <source>
        <dbReference type="EMBL" id="SHM61351.1"/>
    </source>
</evidence>
<evidence type="ECO:0000256" key="3">
    <source>
        <dbReference type="SAM" id="MobiDB-lite"/>
    </source>
</evidence>
<dbReference type="PROSITE" id="PS01124">
    <property type="entry name" value="HTH_ARAC_FAMILY_2"/>
    <property type="match status" value="1"/>
</dbReference>
<dbReference type="SUPFAM" id="SSF52317">
    <property type="entry name" value="Class I glutamine amidotransferase-like"/>
    <property type="match status" value="1"/>
</dbReference>
<evidence type="ECO:0000313" key="6">
    <source>
        <dbReference type="Proteomes" id="UP000184444"/>
    </source>
</evidence>
<dbReference type="PANTHER" id="PTHR43130">
    <property type="entry name" value="ARAC-FAMILY TRANSCRIPTIONAL REGULATOR"/>
    <property type="match status" value="1"/>
</dbReference>
<evidence type="ECO:0000259" key="4">
    <source>
        <dbReference type="PROSITE" id="PS01124"/>
    </source>
</evidence>
<dbReference type="GO" id="GO:0003700">
    <property type="term" value="F:DNA-binding transcription factor activity"/>
    <property type="evidence" value="ECO:0007669"/>
    <property type="project" value="InterPro"/>
</dbReference>
<proteinExistence type="predicted"/>
<evidence type="ECO:0000256" key="1">
    <source>
        <dbReference type="ARBA" id="ARBA00023015"/>
    </source>
</evidence>
<dbReference type="InterPro" id="IPR018060">
    <property type="entry name" value="HTH_AraC"/>
</dbReference>
<dbReference type="Gene3D" id="1.10.10.60">
    <property type="entry name" value="Homeodomain-like"/>
    <property type="match status" value="1"/>
</dbReference>
<keyword evidence="1" id="KW-0805">Transcription regulation</keyword>
<dbReference type="Proteomes" id="UP000184444">
    <property type="component" value="Unassembled WGS sequence"/>
</dbReference>
<name>A0A1M7K838_9RHOB</name>
<dbReference type="Gene3D" id="3.40.50.880">
    <property type="match status" value="1"/>
</dbReference>
<dbReference type="InterPro" id="IPR009057">
    <property type="entry name" value="Homeodomain-like_sf"/>
</dbReference>
<dbReference type="CDD" id="cd03136">
    <property type="entry name" value="GATase1_AraC_ArgR_like"/>
    <property type="match status" value="1"/>
</dbReference>
<accession>A0A1M7K838</accession>
<reference evidence="6" key="1">
    <citation type="submission" date="2016-11" db="EMBL/GenBank/DDBJ databases">
        <authorList>
            <person name="Varghese N."/>
            <person name="Submissions S."/>
        </authorList>
    </citation>
    <scope>NUCLEOTIDE SEQUENCE [LARGE SCALE GENOMIC DNA]</scope>
    <source>
        <strain evidence="6">DSM 6637</strain>
    </source>
</reference>
<feature type="domain" description="HTH araC/xylS-type" evidence="4">
    <location>
        <begin position="227"/>
        <end position="325"/>
    </location>
</feature>
<keyword evidence="2" id="KW-0804">Transcription</keyword>
<dbReference type="SMART" id="SM00342">
    <property type="entry name" value="HTH_ARAC"/>
    <property type="match status" value="1"/>
</dbReference>
<dbReference type="SUPFAM" id="SSF46689">
    <property type="entry name" value="Homeodomain-like"/>
    <property type="match status" value="1"/>
</dbReference>
<dbReference type="InterPro" id="IPR002818">
    <property type="entry name" value="DJ-1/PfpI"/>
</dbReference>
<evidence type="ECO:0000256" key="2">
    <source>
        <dbReference type="ARBA" id="ARBA00023163"/>
    </source>
</evidence>